<evidence type="ECO:0000256" key="3">
    <source>
        <dbReference type="ARBA" id="ARBA00012513"/>
    </source>
</evidence>
<feature type="domain" description="Protein kinase" evidence="10">
    <location>
        <begin position="50"/>
        <end position="314"/>
    </location>
</feature>
<comment type="function">
    <text evidence="1">Component of the EKC/KEOPS complex that is required for the formation of a threonylcarbamoyl group on adenosine at position 37 (t(6)A37) in tRNAs that read codons beginning with adenine. The complex is probably involved in the transfer of the threonylcarbamoyl moiety of threonylcarbamoyl-AMP (TC-AMP) to the N6 group of A37. BUD32 has ATPase activity in the context of the EKC/KEOPS complex and likely plays a supporting role to the catalytic subunit KAE1. The EKC/KEOPS complex also promotes both telomere uncapping and telomere elongation. The complex is required for efficient recruitment of transcriptional coactivators.</text>
</comment>
<dbReference type="EC" id="2.7.11.1" evidence="3"/>
<dbReference type="AlphaFoldDB" id="A0AAE0KHR3"/>
<dbReference type="PANTHER" id="PTHR23257">
    <property type="entry name" value="SERINE-THREONINE PROTEIN KINASE"/>
    <property type="match status" value="1"/>
</dbReference>
<accession>A0AAE0KHR3</accession>
<organism evidence="11 12">
    <name type="scientific">Lasiosphaeria ovina</name>
    <dbReference type="NCBI Taxonomy" id="92902"/>
    <lineage>
        <taxon>Eukaryota</taxon>
        <taxon>Fungi</taxon>
        <taxon>Dikarya</taxon>
        <taxon>Ascomycota</taxon>
        <taxon>Pezizomycotina</taxon>
        <taxon>Sordariomycetes</taxon>
        <taxon>Sordariomycetidae</taxon>
        <taxon>Sordariales</taxon>
        <taxon>Lasiosphaeriaceae</taxon>
        <taxon>Lasiosphaeria</taxon>
    </lineage>
</organism>
<reference evidence="11" key="1">
    <citation type="journal article" date="2023" name="Mol. Phylogenet. Evol.">
        <title>Genome-scale phylogeny and comparative genomics of the fungal order Sordariales.</title>
        <authorList>
            <person name="Hensen N."/>
            <person name="Bonometti L."/>
            <person name="Westerberg I."/>
            <person name="Brannstrom I.O."/>
            <person name="Guillou S."/>
            <person name="Cros-Aarteil S."/>
            <person name="Calhoun S."/>
            <person name="Haridas S."/>
            <person name="Kuo A."/>
            <person name="Mondo S."/>
            <person name="Pangilinan J."/>
            <person name="Riley R."/>
            <person name="LaButti K."/>
            <person name="Andreopoulos B."/>
            <person name="Lipzen A."/>
            <person name="Chen C."/>
            <person name="Yan M."/>
            <person name="Daum C."/>
            <person name="Ng V."/>
            <person name="Clum A."/>
            <person name="Steindorff A."/>
            <person name="Ohm R.A."/>
            <person name="Martin F."/>
            <person name="Silar P."/>
            <person name="Natvig D.O."/>
            <person name="Lalanne C."/>
            <person name="Gautier V."/>
            <person name="Ament-Velasquez S.L."/>
            <person name="Kruys A."/>
            <person name="Hutchinson M.I."/>
            <person name="Powell A.J."/>
            <person name="Barry K."/>
            <person name="Miller A.N."/>
            <person name="Grigoriev I.V."/>
            <person name="Debuchy R."/>
            <person name="Gladieux P."/>
            <person name="Hiltunen Thoren M."/>
            <person name="Johannesson H."/>
        </authorList>
    </citation>
    <scope>NUCLEOTIDE SEQUENCE</scope>
    <source>
        <strain evidence="11">CBS 958.72</strain>
    </source>
</reference>
<proteinExistence type="predicted"/>
<dbReference type="InterPro" id="IPR008266">
    <property type="entry name" value="Tyr_kinase_AS"/>
</dbReference>
<reference evidence="11" key="2">
    <citation type="submission" date="2023-06" db="EMBL/GenBank/DDBJ databases">
        <authorList>
            <consortium name="Lawrence Berkeley National Laboratory"/>
            <person name="Haridas S."/>
            <person name="Hensen N."/>
            <person name="Bonometti L."/>
            <person name="Westerberg I."/>
            <person name="Brannstrom I.O."/>
            <person name="Guillou S."/>
            <person name="Cros-Aarteil S."/>
            <person name="Calhoun S."/>
            <person name="Kuo A."/>
            <person name="Mondo S."/>
            <person name="Pangilinan J."/>
            <person name="Riley R."/>
            <person name="Labutti K."/>
            <person name="Andreopoulos B."/>
            <person name="Lipzen A."/>
            <person name="Chen C."/>
            <person name="Yanf M."/>
            <person name="Daum C."/>
            <person name="Ng V."/>
            <person name="Clum A."/>
            <person name="Steindorff A."/>
            <person name="Ohm R."/>
            <person name="Martin F."/>
            <person name="Silar P."/>
            <person name="Natvig D."/>
            <person name="Lalanne C."/>
            <person name="Gautier V."/>
            <person name="Ament-Velasquez S.L."/>
            <person name="Kruys A."/>
            <person name="Hutchinson M.I."/>
            <person name="Powell A.J."/>
            <person name="Barry K."/>
            <person name="Miller A.N."/>
            <person name="Grigoriev I.V."/>
            <person name="Debuchy R."/>
            <person name="Gladieux P."/>
            <person name="Thoren M.H."/>
            <person name="Johannesson H."/>
        </authorList>
    </citation>
    <scope>NUCLEOTIDE SEQUENCE</scope>
    <source>
        <strain evidence="11">CBS 958.72</strain>
    </source>
</reference>
<evidence type="ECO:0000313" key="12">
    <source>
        <dbReference type="Proteomes" id="UP001287356"/>
    </source>
</evidence>
<dbReference type="InterPro" id="IPR050167">
    <property type="entry name" value="Ser_Thr_protein_kinase"/>
</dbReference>
<comment type="catalytic activity">
    <reaction evidence="9">
        <text>L-seryl-[protein] + ATP = O-phospho-L-seryl-[protein] + ADP + H(+)</text>
        <dbReference type="Rhea" id="RHEA:17989"/>
        <dbReference type="Rhea" id="RHEA-COMP:9863"/>
        <dbReference type="Rhea" id="RHEA-COMP:11604"/>
        <dbReference type="ChEBI" id="CHEBI:15378"/>
        <dbReference type="ChEBI" id="CHEBI:29999"/>
        <dbReference type="ChEBI" id="CHEBI:30616"/>
        <dbReference type="ChEBI" id="CHEBI:83421"/>
        <dbReference type="ChEBI" id="CHEBI:456216"/>
        <dbReference type="EC" id="2.7.11.1"/>
    </reaction>
</comment>
<dbReference type="SUPFAM" id="SSF56112">
    <property type="entry name" value="Protein kinase-like (PK-like)"/>
    <property type="match status" value="1"/>
</dbReference>
<dbReference type="Proteomes" id="UP001287356">
    <property type="component" value="Unassembled WGS sequence"/>
</dbReference>
<evidence type="ECO:0000256" key="4">
    <source>
        <dbReference type="ARBA" id="ARBA00013948"/>
    </source>
</evidence>
<keyword evidence="12" id="KW-1185">Reference proteome</keyword>
<evidence type="ECO:0000256" key="9">
    <source>
        <dbReference type="ARBA" id="ARBA00048679"/>
    </source>
</evidence>
<name>A0AAE0KHR3_9PEZI</name>
<dbReference type="InterPro" id="IPR011009">
    <property type="entry name" value="Kinase-like_dom_sf"/>
</dbReference>
<dbReference type="EMBL" id="JAULSN010000003">
    <property type="protein sequence ID" value="KAK3376201.1"/>
    <property type="molecule type" value="Genomic_DNA"/>
</dbReference>
<dbReference type="GO" id="GO:0004674">
    <property type="term" value="F:protein serine/threonine kinase activity"/>
    <property type="evidence" value="ECO:0007669"/>
    <property type="project" value="UniProtKB-EC"/>
</dbReference>
<comment type="caution">
    <text evidence="11">The sequence shown here is derived from an EMBL/GenBank/DDBJ whole genome shotgun (WGS) entry which is preliminary data.</text>
</comment>
<dbReference type="PROSITE" id="PS00109">
    <property type="entry name" value="PROTEIN_KINASE_TYR"/>
    <property type="match status" value="1"/>
</dbReference>
<protein>
    <recommendedName>
        <fullName evidence="5">EKC/KEOPS complex subunit BUD32</fullName>
        <ecNumber evidence="3">2.7.11.1</ecNumber>
    </recommendedName>
    <alternativeName>
        <fullName evidence="6 7">Atypical Serine/threonine protein kinase BUD32</fullName>
    </alternativeName>
    <alternativeName>
        <fullName evidence="4">EKC/KEOPS complex subunit bud32</fullName>
    </alternativeName>
</protein>
<dbReference type="GO" id="GO:0005524">
    <property type="term" value="F:ATP binding"/>
    <property type="evidence" value="ECO:0007669"/>
    <property type="project" value="InterPro"/>
</dbReference>
<comment type="subunit">
    <text evidence="2">Component of the EKC/KEOPS complex composed of at least BUD32, CGI121, GON7, KAE1 and PCC1; the whole complex dimerizes.</text>
</comment>
<evidence type="ECO:0000259" key="10">
    <source>
        <dbReference type="PROSITE" id="PS50011"/>
    </source>
</evidence>
<evidence type="ECO:0000256" key="6">
    <source>
        <dbReference type="ARBA" id="ARBA00030980"/>
    </source>
</evidence>
<gene>
    <name evidence="11" type="ORF">B0T24DRAFT_699449</name>
</gene>
<dbReference type="InterPro" id="IPR000719">
    <property type="entry name" value="Prot_kinase_dom"/>
</dbReference>
<sequence>MARGDFFMVAVRRLRAAYQELRDATNLVPPGGQYVVWNDMDTVDGENCRIIRLADIPGSLSGDVLRLKRNLPPLDAEGDYIIVGNGVYYLPNPPPFPRFDNDSEDVSAALASLPVIAVDVFEHFTKKCKYASEIQNLLACQGGSCPGVPKSAHVVQLLGKSPDGELVFEQFAPRHVLAAVHPLAKYKEWILQLINGLRTLHSLEIVHRDLRIDNLVFSHDGSRLLICDLESRWGNRLAPEIPRRPVPGAGWTEKSDIYDLGMTIKGMIYGNTPITNLIEWNVPAPLDAVVAACLRVAPEDRPSLDEIYDMVKNI</sequence>
<keyword evidence="11" id="KW-0418">Kinase</keyword>
<dbReference type="Gene3D" id="1.10.510.10">
    <property type="entry name" value="Transferase(Phosphotransferase) domain 1"/>
    <property type="match status" value="1"/>
</dbReference>
<evidence type="ECO:0000313" key="11">
    <source>
        <dbReference type="EMBL" id="KAK3376201.1"/>
    </source>
</evidence>
<comment type="catalytic activity">
    <reaction evidence="8">
        <text>L-threonyl-[protein] + ATP = O-phospho-L-threonyl-[protein] + ADP + H(+)</text>
        <dbReference type="Rhea" id="RHEA:46608"/>
        <dbReference type="Rhea" id="RHEA-COMP:11060"/>
        <dbReference type="Rhea" id="RHEA-COMP:11605"/>
        <dbReference type="ChEBI" id="CHEBI:15378"/>
        <dbReference type="ChEBI" id="CHEBI:30013"/>
        <dbReference type="ChEBI" id="CHEBI:30616"/>
        <dbReference type="ChEBI" id="CHEBI:61977"/>
        <dbReference type="ChEBI" id="CHEBI:456216"/>
        <dbReference type="EC" id="2.7.11.1"/>
    </reaction>
</comment>
<evidence type="ECO:0000256" key="2">
    <source>
        <dbReference type="ARBA" id="ARBA00011534"/>
    </source>
</evidence>
<evidence type="ECO:0000256" key="5">
    <source>
        <dbReference type="ARBA" id="ARBA00019973"/>
    </source>
</evidence>
<evidence type="ECO:0000256" key="7">
    <source>
        <dbReference type="ARBA" id="ARBA00033194"/>
    </source>
</evidence>
<keyword evidence="11" id="KW-0808">Transferase</keyword>
<evidence type="ECO:0000256" key="8">
    <source>
        <dbReference type="ARBA" id="ARBA00047899"/>
    </source>
</evidence>
<evidence type="ECO:0000256" key="1">
    <source>
        <dbReference type="ARBA" id="ARBA00003747"/>
    </source>
</evidence>
<dbReference type="PROSITE" id="PS50011">
    <property type="entry name" value="PROTEIN_KINASE_DOM"/>
    <property type="match status" value="1"/>
</dbReference>
<dbReference type="SMART" id="SM00220">
    <property type="entry name" value="S_TKc"/>
    <property type="match status" value="1"/>
</dbReference>